<comment type="caution">
    <text evidence="1">The sequence shown here is derived from an EMBL/GenBank/DDBJ whole genome shotgun (WGS) entry which is preliminary data.</text>
</comment>
<reference evidence="1 2" key="2">
    <citation type="journal article" date="2022" name="Mol. Ecol. Resour.">
        <title>The genomes of chicory, endive, great burdock and yacon provide insights into Asteraceae paleo-polyploidization history and plant inulin production.</title>
        <authorList>
            <person name="Fan W."/>
            <person name="Wang S."/>
            <person name="Wang H."/>
            <person name="Wang A."/>
            <person name="Jiang F."/>
            <person name="Liu H."/>
            <person name="Zhao H."/>
            <person name="Xu D."/>
            <person name="Zhang Y."/>
        </authorList>
    </citation>
    <scope>NUCLEOTIDE SEQUENCE [LARGE SCALE GENOMIC DNA]</scope>
    <source>
        <strain evidence="2">cv. Yunnan</strain>
        <tissue evidence="1">Leaves</tissue>
    </source>
</reference>
<reference evidence="2" key="1">
    <citation type="journal article" date="2022" name="Mol. Ecol. Resour.">
        <title>The genomes of chicory, endive, great burdock and yacon provide insights into Asteraceae palaeo-polyploidization history and plant inulin production.</title>
        <authorList>
            <person name="Fan W."/>
            <person name="Wang S."/>
            <person name="Wang H."/>
            <person name="Wang A."/>
            <person name="Jiang F."/>
            <person name="Liu H."/>
            <person name="Zhao H."/>
            <person name="Xu D."/>
            <person name="Zhang Y."/>
        </authorList>
    </citation>
    <scope>NUCLEOTIDE SEQUENCE [LARGE SCALE GENOMIC DNA]</scope>
    <source>
        <strain evidence="2">cv. Yunnan</strain>
    </source>
</reference>
<dbReference type="EMBL" id="CM042020">
    <property type="protein sequence ID" value="KAI3822996.1"/>
    <property type="molecule type" value="Genomic_DNA"/>
</dbReference>
<sequence length="76" mass="8744">MMNMLLIIMHNILIHHRCLVSPVDGCMNMNELFLIIFNKIKEVDKSLLEPLCDSFFFANEFGRKTSNNIVEVSSLA</sequence>
<evidence type="ECO:0000313" key="1">
    <source>
        <dbReference type="EMBL" id="KAI3822996.1"/>
    </source>
</evidence>
<name>A0ACB9JSI2_9ASTR</name>
<protein>
    <submittedName>
        <fullName evidence="1">Uncharacterized protein</fullName>
    </submittedName>
</protein>
<dbReference type="Proteomes" id="UP001056120">
    <property type="component" value="Linkage Group LG03"/>
</dbReference>
<evidence type="ECO:0000313" key="2">
    <source>
        <dbReference type="Proteomes" id="UP001056120"/>
    </source>
</evidence>
<gene>
    <name evidence="1" type="ORF">L1987_10599</name>
</gene>
<organism evidence="1 2">
    <name type="scientific">Smallanthus sonchifolius</name>
    <dbReference type="NCBI Taxonomy" id="185202"/>
    <lineage>
        <taxon>Eukaryota</taxon>
        <taxon>Viridiplantae</taxon>
        <taxon>Streptophyta</taxon>
        <taxon>Embryophyta</taxon>
        <taxon>Tracheophyta</taxon>
        <taxon>Spermatophyta</taxon>
        <taxon>Magnoliopsida</taxon>
        <taxon>eudicotyledons</taxon>
        <taxon>Gunneridae</taxon>
        <taxon>Pentapetalae</taxon>
        <taxon>asterids</taxon>
        <taxon>campanulids</taxon>
        <taxon>Asterales</taxon>
        <taxon>Asteraceae</taxon>
        <taxon>Asteroideae</taxon>
        <taxon>Heliantheae alliance</taxon>
        <taxon>Millerieae</taxon>
        <taxon>Smallanthus</taxon>
    </lineage>
</organism>
<proteinExistence type="predicted"/>
<accession>A0ACB9JSI2</accession>
<keyword evidence="2" id="KW-1185">Reference proteome</keyword>